<proteinExistence type="predicted"/>
<keyword evidence="3" id="KW-1185">Reference proteome</keyword>
<dbReference type="GeneID" id="74942598"/>
<gene>
    <name evidence="2" type="ORF">N0B31_09210</name>
</gene>
<evidence type="ECO:0000313" key="3">
    <source>
        <dbReference type="Proteomes" id="UP001057580"/>
    </source>
</evidence>
<evidence type="ECO:0000313" key="2">
    <source>
        <dbReference type="EMBL" id="UWM56456.1"/>
    </source>
</evidence>
<dbReference type="KEGG" id="ssai:N0B31_09210"/>
<reference evidence="2" key="1">
    <citation type="submission" date="2022-09" db="EMBL/GenBank/DDBJ databases">
        <title>Diverse halophilic archaea isolated from saline environments.</title>
        <authorList>
            <person name="Cui H.-L."/>
        </authorList>
    </citation>
    <scope>NUCLEOTIDE SEQUENCE</scope>
    <source>
        <strain evidence="2">ZS-35-S2</strain>
    </source>
</reference>
<name>A0A9E7R6P0_9EURY</name>
<evidence type="ECO:0000256" key="1">
    <source>
        <dbReference type="SAM" id="MobiDB-lite"/>
    </source>
</evidence>
<feature type="region of interest" description="Disordered" evidence="1">
    <location>
        <begin position="1"/>
        <end position="25"/>
    </location>
</feature>
<sequence length="89" mass="9779">MSRTRLTTASEHLREAAEASDDTAAERLRGFADRLDRMAEADRDPDHGKLASVLLKLDEIAAGLDEEQAARVQSAREEITAFRETVPGV</sequence>
<dbReference type="Pfam" id="PF24430">
    <property type="entry name" value="DUF7553"/>
    <property type="match status" value="1"/>
</dbReference>
<dbReference type="AlphaFoldDB" id="A0A9E7R6P0"/>
<dbReference type="InterPro" id="IPR055975">
    <property type="entry name" value="DUF7553"/>
</dbReference>
<dbReference type="EMBL" id="CP104003">
    <property type="protein sequence ID" value="UWM56456.1"/>
    <property type="molecule type" value="Genomic_DNA"/>
</dbReference>
<accession>A0A9E7R6P0</accession>
<dbReference type="Proteomes" id="UP001057580">
    <property type="component" value="Chromosome"/>
</dbReference>
<dbReference type="RefSeq" id="WP_260643570.1">
    <property type="nucleotide sequence ID" value="NZ_CP104003.1"/>
</dbReference>
<protein>
    <submittedName>
        <fullName evidence="2">Uncharacterized protein</fullName>
    </submittedName>
</protein>
<organism evidence="2 3">
    <name type="scientific">Salinirubellus salinus</name>
    <dbReference type="NCBI Taxonomy" id="1364945"/>
    <lineage>
        <taxon>Archaea</taxon>
        <taxon>Methanobacteriati</taxon>
        <taxon>Methanobacteriota</taxon>
        <taxon>Stenosarchaea group</taxon>
        <taxon>Halobacteria</taxon>
        <taxon>Halobacteriales</taxon>
        <taxon>Natronomonadaceae</taxon>
        <taxon>Salinirubellus</taxon>
    </lineage>
</organism>
<feature type="compositionally biased region" description="Polar residues" evidence="1">
    <location>
        <begin position="1"/>
        <end position="10"/>
    </location>
</feature>